<dbReference type="EMBL" id="MUJZ01006986">
    <property type="protein sequence ID" value="OTF82729.1"/>
    <property type="molecule type" value="Genomic_DNA"/>
</dbReference>
<dbReference type="Pfam" id="PF00787">
    <property type="entry name" value="PX"/>
    <property type="match status" value="1"/>
</dbReference>
<feature type="domain" description="PX" evidence="3">
    <location>
        <begin position="206"/>
        <end position="330"/>
    </location>
</feature>
<comment type="caution">
    <text evidence="4">The sequence shown here is derived from an EMBL/GenBank/DDBJ whole genome shotgun (WGS) entry which is preliminary data.</text>
</comment>
<protein>
    <submittedName>
        <fullName evidence="4">Sorting nexin-29-like protein</fullName>
    </submittedName>
</protein>
<keyword evidence="5" id="KW-1185">Reference proteome</keyword>
<dbReference type="AlphaFoldDB" id="A0A1Y3BP24"/>
<dbReference type="InterPro" id="IPR036871">
    <property type="entry name" value="PX_dom_sf"/>
</dbReference>
<gene>
    <name evidence="4" type="ORF">BLA29_006037</name>
</gene>
<evidence type="ECO:0000313" key="5">
    <source>
        <dbReference type="Proteomes" id="UP000194236"/>
    </source>
</evidence>
<accession>A0A1Y3BP24</accession>
<dbReference type="SUPFAM" id="SSF64268">
    <property type="entry name" value="PX domain"/>
    <property type="match status" value="1"/>
</dbReference>
<dbReference type="SMART" id="SM00312">
    <property type="entry name" value="PX"/>
    <property type="match status" value="1"/>
</dbReference>
<dbReference type="PANTHER" id="PTHR47194">
    <property type="entry name" value="SORTING NEXIN-29-RELATED"/>
    <property type="match status" value="1"/>
</dbReference>
<organism evidence="4 5">
    <name type="scientific">Euroglyphus maynei</name>
    <name type="common">Mayne's house dust mite</name>
    <dbReference type="NCBI Taxonomy" id="6958"/>
    <lineage>
        <taxon>Eukaryota</taxon>
        <taxon>Metazoa</taxon>
        <taxon>Ecdysozoa</taxon>
        <taxon>Arthropoda</taxon>
        <taxon>Chelicerata</taxon>
        <taxon>Arachnida</taxon>
        <taxon>Acari</taxon>
        <taxon>Acariformes</taxon>
        <taxon>Sarcoptiformes</taxon>
        <taxon>Astigmata</taxon>
        <taxon>Psoroptidia</taxon>
        <taxon>Analgoidea</taxon>
        <taxon>Pyroglyphidae</taxon>
        <taxon>Pyroglyphinae</taxon>
        <taxon>Euroglyphus</taxon>
    </lineage>
</organism>
<dbReference type="PANTHER" id="PTHR47194:SF3">
    <property type="entry name" value="SORTING NEXIN 29"/>
    <property type="match status" value="1"/>
</dbReference>
<feature type="region of interest" description="Disordered" evidence="2">
    <location>
        <begin position="1"/>
        <end position="24"/>
    </location>
</feature>
<evidence type="ECO:0000256" key="2">
    <source>
        <dbReference type="SAM" id="MobiDB-lite"/>
    </source>
</evidence>
<evidence type="ECO:0000259" key="3">
    <source>
        <dbReference type="PROSITE" id="PS50195"/>
    </source>
</evidence>
<dbReference type="GO" id="GO:0035091">
    <property type="term" value="F:phosphatidylinositol binding"/>
    <property type="evidence" value="ECO:0007669"/>
    <property type="project" value="InterPro"/>
</dbReference>
<sequence>MTQESSIDGFNSTDDAKRSSSSLSVNESEPSKLVLYPISDDIPIVQVLDDKSQQVHLTNDNSILYEKIDDLEKIRDRLTKENNLLNIQMKKYIATIELLKYNHKQSQPLIDETYQQQQQSSSHHSDKTIEDYQKKLIQVSEMHGEIVEFNEHLYKVIQIKDAIISRLKNELIELRGPLPDQDEVISISTTELESNTHSLQSLPQPLIHVWIPTAFLSGGFKGKSHHIYQIYVRIKDEEWNVYRRYSQFHSLYRTLKNQYPTTARFEFPPKKAIGNKDSRVVQERRKKLECYLRNVINHIQLQHMDINNKEKFTTILPFLRYFLCCCIFIF</sequence>
<evidence type="ECO:0000256" key="1">
    <source>
        <dbReference type="SAM" id="Coils"/>
    </source>
</evidence>
<dbReference type="Gene3D" id="3.30.1520.10">
    <property type="entry name" value="Phox-like domain"/>
    <property type="match status" value="1"/>
</dbReference>
<dbReference type="Proteomes" id="UP000194236">
    <property type="component" value="Unassembled WGS sequence"/>
</dbReference>
<keyword evidence="1" id="KW-0175">Coiled coil</keyword>
<name>A0A1Y3BP24_EURMA</name>
<dbReference type="PROSITE" id="PS50195">
    <property type="entry name" value="PX"/>
    <property type="match status" value="1"/>
</dbReference>
<feature type="coiled-coil region" evidence="1">
    <location>
        <begin position="61"/>
        <end position="88"/>
    </location>
</feature>
<dbReference type="InterPro" id="IPR001683">
    <property type="entry name" value="PX_dom"/>
</dbReference>
<dbReference type="OrthoDB" id="93876at2759"/>
<reference evidence="4 5" key="1">
    <citation type="submission" date="2017-03" db="EMBL/GenBank/DDBJ databases">
        <title>Genome Survey of Euroglyphus maynei.</title>
        <authorList>
            <person name="Arlian L.G."/>
            <person name="Morgan M.S."/>
            <person name="Rider S.D."/>
        </authorList>
    </citation>
    <scope>NUCLEOTIDE SEQUENCE [LARGE SCALE GENOMIC DNA]</scope>
    <source>
        <strain evidence="4">Arlian Lab</strain>
        <tissue evidence="4">Whole body</tissue>
    </source>
</reference>
<feature type="compositionally biased region" description="Polar residues" evidence="2">
    <location>
        <begin position="1"/>
        <end position="13"/>
    </location>
</feature>
<evidence type="ECO:0000313" key="4">
    <source>
        <dbReference type="EMBL" id="OTF82729.1"/>
    </source>
</evidence>
<proteinExistence type="predicted"/>